<protein>
    <submittedName>
        <fullName evidence="7">Uncharacterized protein LOC106164484</fullName>
    </submittedName>
</protein>
<comment type="subcellular location">
    <subcellularLocation>
        <location evidence="1">Secreted</location>
    </subcellularLocation>
</comment>
<proteinExistence type="predicted"/>
<feature type="signal peptide" evidence="4">
    <location>
        <begin position="1"/>
        <end position="19"/>
    </location>
</feature>
<dbReference type="Pfam" id="PF00965">
    <property type="entry name" value="TIMP"/>
    <property type="match status" value="1"/>
</dbReference>
<evidence type="ECO:0000259" key="5">
    <source>
        <dbReference type="PROSITE" id="PS50189"/>
    </source>
</evidence>
<dbReference type="AlphaFoldDB" id="A0A1S3IJ06"/>
<dbReference type="Gene3D" id="2.40.50.120">
    <property type="match status" value="1"/>
</dbReference>
<feature type="chain" id="PRO_5010373503" evidence="4">
    <location>
        <begin position="20"/>
        <end position="168"/>
    </location>
</feature>
<dbReference type="GO" id="GO:0008191">
    <property type="term" value="F:metalloendopeptidase inhibitor activity"/>
    <property type="evidence" value="ECO:0007669"/>
    <property type="project" value="InterPro"/>
</dbReference>
<dbReference type="SUPFAM" id="SSF50242">
    <property type="entry name" value="TIMP-like"/>
    <property type="match status" value="1"/>
</dbReference>
<name>A0A1S3IJ06_LINAN</name>
<gene>
    <name evidence="7" type="primary">LOC106164484</name>
</gene>
<dbReference type="KEGG" id="lak:106164484"/>
<dbReference type="InterPro" id="IPR001820">
    <property type="entry name" value="TIMP"/>
</dbReference>
<dbReference type="GO" id="GO:0005576">
    <property type="term" value="C:extracellular region"/>
    <property type="evidence" value="ECO:0007669"/>
    <property type="project" value="UniProtKB-SubCell"/>
</dbReference>
<keyword evidence="4" id="KW-0732">Signal</keyword>
<feature type="domain" description="NTR" evidence="5">
    <location>
        <begin position="20"/>
        <end position="167"/>
    </location>
</feature>
<sequence>MFAISALLVLGCCVLQASGCLVSCPRTLELRGYLNDKGEFVEDKAYYFCPAEMDFIIKGYVEGSSVVSEEPKSWGTLKTVEYTVRVDKVFKAPDGMEVGSKVAFRERHRIKPMLASCGEINLAEKTAYLLRGINTTSGFKLGGFCNFGRQWKYVPNPEKKYLTTEGCK</sequence>
<dbReference type="InParanoid" id="A0A1S3IJ06"/>
<organism evidence="6 7">
    <name type="scientific">Lingula anatina</name>
    <name type="common">Brachiopod</name>
    <name type="synonym">Lingula unguis</name>
    <dbReference type="NCBI Taxonomy" id="7574"/>
    <lineage>
        <taxon>Eukaryota</taxon>
        <taxon>Metazoa</taxon>
        <taxon>Spiralia</taxon>
        <taxon>Lophotrochozoa</taxon>
        <taxon>Brachiopoda</taxon>
        <taxon>Linguliformea</taxon>
        <taxon>Lingulata</taxon>
        <taxon>Lingulida</taxon>
        <taxon>Linguloidea</taxon>
        <taxon>Lingulidae</taxon>
        <taxon>Lingula</taxon>
    </lineage>
</organism>
<keyword evidence="3" id="KW-1015">Disulfide bond</keyword>
<accession>A0A1S3IJ06</accession>
<dbReference type="GeneID" id="106164484"/>
<evidence type="ECO:0000256" key="4">
    <source>
        <dbReference type="SAM" id="SignalP"/>
    </source>
</evidence>
<evidence type="ECO:0000256" key="2">
    <source>
        <dbReference type="ARBA" id="ARBA00022525"/>
    </source>
</evidence>
<evidence type="ECO:0000313" key="7">
    <source>
        <dbReference type="RefSeq" id="XP_013397871.1"/>
    </source>
</evidence>
<evidence type="ECO:0000256" key="1">
    <source>
        <dbReference type="ARBA" id="ARBA00004613"/>
    </source>
</evidence>
<dbReference type="PROSITE" id="PS50189">
    <property type="entry name" value="NTR"/>
    <property type="match status" value="1"/>
</dbReference>
<keyword evidence="6" id="KW-1185">Reference proteome</keyword>
<dbReference type="InterPro" id="IPR008993">
    <property type="entry name" value="TIMP-like_OB-fold"/>
</dbReference>
<dbReference type="Proteomes" id="UP000085678">
    <property type="component" value="Unplaced"/>
</dbReference>
<evidence type="ECO:0000256" key="3">
    <source>
        <dbReference type="ARBA" id="ARBA00023157"/>
    </source>
</evidence>
<dbReference type="InterPro" id="IPR001134">
    <property type="entry name" value="Netrin_domain"/>
</dbReference>
<dbReference type="RefSeq" id="XP_013397871.1">
    <property type="nucleotide sequence ID" value="XM_013542417.1"/>
</dbReference>
<keyword evidence="2" id="KW-0964">Secreted</keyword>
<reference evidence="7" key="1">
    <citation type="submission" date="2025-08" db="UniProtKB">
        <authorList>
            <consortium name="RefSeq"/>
        </authorList>
    </citation>
    <scope>IDENTIFICATION</scope>
    <source>
        <tissue evidence="7">Gonads</tissue>
    </source>
</reference>
<evidence type="ECO:0000313" key="6">
    <source>
        <dbReference type="Proteomes" id="UP000085678"/>
    </source>
</evidence>